<sequence>MPSPSIVGRFGHLLRWSPMAALGTCTFIHSSFLQQHSTAQHRPPEEAHQVPARPQSAPKSSRVESTQSPLCPPLTDRVRVAWKRIARIALAEVSFLLLLLILASSSFCFDIPSCSC</sequence>
<dbReference type="EMBL" id="MU842881">
    <property type="protein sequence ID" value="KAK2028273.1"/>
    <property type="molecule type" value="Genomic_DNA"/>
</dbReference>
<evidence type="ECO:0000313" key="4">
    <source>
        <dbReference type="Proteomes" id="UP001232148"/>
    </source>
</evidence>
<gene>
    <name evidence="3" type="ORF">LX32DRAFT_406863</name>
</gene>
<keyword evidence="4" id="KW-1185">Reference proteome</keyword>
<keyword evidence="2" id="KW-0472">Membrane</keyword>
<dbReference type="AlphaFoldDB" id="A0AAD9M4J3"/>
<dbReference type="Proteomes" id="UP001232148">
    <property type="component" value="Unassembled WGS sequence"/>
</dbReference>
<evidence type="ECO:0000256" key="1">
    <source>
        <dbReference type="SAM" id="MobiDB-lite"/>
    </source>
</evidence>
<keyword evidence="2" id="KW-0812">Transmembrane</keyword>
<accession>A0AAD9M4J3</accession>
<feature type="transmembrane region" description="Helical" evidence="2">
    <location>
        <begin position="85"/>
        <end position="107"/>
    </location>
</feature>
<organism evidence="3 4">
    <name type="scientific">Colletotrichum zoysiae</name>
    <dbReference type="NCBI Taxonomy" id="1216348"/>
    <lineage>
        <taxon>Eukaryota</taxon>
        <taxon>Fungi</taxon>
        <taxon>Dikarya</taxon>
        <taxon>Ascomycota</taxon>
        <taxon>Pezizomycotina</taxon>
        <taxon>Sordariomycetes</taxon>
        <taxon>Hypocreomycetidae</taxon>
        <taxon>Glomerellales</taxon>
        <taxon>Glomerellaceae</taxon>
        <taxon>Colletotrichum</taxon>
        <taxon>Colletotrichum graminicola species complex</taxon>
    </lineage>
</organism>
<reference evidence="3" key="1">
    <citation type="submission" date="2021-06" db="EMBL/GenBank/DDBJ databases">
        <title>Comparative genomics, transcriptomics and evolutionary studies reveal genomic signatures of adaptation to plant cell wall in hemibiotrophic fungi.</title>
        <authorList>
            <consortium name="DOE Joint Genome Institute"/>
            <person name="Baroncelli R."/>
            <person name="Diaz J.F."/>
            <person name="Benocci T."/>
            <person name="Peng M."/>
            <person name="Battaglia E."/>
            <person name="Haridas S."/>
            <person name="Andreopoulos W."/>
            <person name="Labutti K."/>
            <person name="Pangilinan J."/>
            <person name="Floch G.L."/>
            <person name="Makela M.R."/>
            <person name="Henrissat B."/>
            <person name="Grigoriev I.V."/>
            <person name="Crouch J.A."/>
            <person name="De Vries R.P."/>
            <person name="Sukno S.A."/>
            <person name="Thon M.R."/>
        </authorList>
    </citation>
    <scope>NUCLEOTIDE SEQUENCE</scope>
    <source>
        <strain evidence="3">MAFF235873</strain>
    </source>
</reference>
<proteinExistence type="predicted"/>
<evidence type="ECO:0000313" key="3">
    <source>
        <dbReference type="EMBL" id="KAK2028273.1"/>
    </source>
</evidence>
<comment type="caution">
    <text evidence="3">The sequence shown here is derived from an EMBL/GenBank/DDBJ whole genome shotgun (WGS) entry which is preliminary data.</text>
</comment>
<evidence type="ECO:0000256" key="2">
    <source>
        <dbReference type="SAM" id="Phobius"/>
    </source>
</evidence>
<feature type="region of interest" description="Disordered" evidence="1">
    <location>
        <begin position="36"/>
        <end position="73"/>
    </location>
</feature>
<keyword evidence="2" id="KW-1133">Transmembrane helix</keyword>
<feature type="compositionally biased region" description="Polar residues" evidence="1">
    <location>
        <begin position="57"/>
        <end position="69"/>
    </location>
</feature>
<name>A0AAD9M4J3_9PEZI</name>
<protein>
    <submittedName>
        <fullName evidence="3">Uncharacterized protein</fullName>
    </submittedName>
</protein>